<comment type="caution">
    <text evidence="1">The sequence shown here is derived from an EMBL/GenBank/DDBJ whole genome shotgun (WGS) entry which is preliminary data.</text>
</comment>
<evidence type="ECO:0000313" key="2">
    <source>
        <dbReference type="Proteomes" id="UP000248584"/>
    </source>
</evidence>
<evidence type="ECO:0000313" key="1">
    <source>
        <dbReference type="EMBL" id="PZX39898.1"/>
    </source>
</evidence>
<keyword evidence="2" id="KW-1185">Reference proteome</keyword>
<organism evidence="1 2">
    <name type="scientific">Nonlabens dokdonensis</name>
    <dbReference type="NCBI Taxonomy" id="328515"/>
    <lineage>
        <taxon>Bacteria</taxon>
        <taxon>Pseudomonadati</taxon>
        <taxon>Bacteroidota</taxon>
        <taxon>Flavobacteriia</taxon>
        <taxon>Flavobacteriales</taxon>
        <taxon>Flavobacteriaceae</taxon>
        <taxon>Nonlabens</taxon>
    </lineage>
</organism>
<sequence>MPVLLFWCSAFYLYSKIEVYLEEAQGESEIINSNTNIKLKNHKTILDEYSLFIVS</sequence>
<dbReference type="Proteomes" id="UP000248584">
    <property type="component" value="Unassembled WGS sequence"/>
</dbReference>
<dbReference type="EMBL" id="QKZR01000003">
    <property type="protein sequence ID" value="PZX39898.1"/>
    <property type="molecule type" value="Genomic_DNA"/>
</dbReference>
<protein>
    <submittedName>
        <fullName evidence="1">Uncharacterized protein</fullName>
    </submittedName>
</protein>
<proteinExistence type="predicted"/>
<reference evidence="1 2" key="1">
    <citation type="submission" date="2018-06" db="EMBL/GenBank/DDBJ databases">
        <title>Genomic Encyclopedia of Archaeal and Bacterial Type Strains, Phase II (KMG-II): from individual species to whole genera.</title>
        <authorList>
            <person name="Goeker M."/>
        </authorList>
    </citation>
    <scope>NUCLEOTIDE SEQUENCE [LARGE SCALE GENOMIC DNA]</scope>
    <source>
        <strain evidence="1 2">DSM 17205</strain>
    </source>
</reference>
<name>A0ABX5PXH9_9FLAO</name>
<accession>A0ABX5PXH9</accession>
<gene>
    <name evidence="1" type="ORF">LX97_02256</name>
</gene>